<dbReference type="Proteomes" id="UP000018291">
    <property type="component" value="Unassembled WGS sequence"/>
</dbReference>
<dbReference type="Pfam" id="PF13751">
    <property type="entry name" value="DDE_Tnp_1_6"/>
    <property type="match status" value="1"/>
</dbReference>
<protein>
    <recommendedName>
        <fullName evidence="1">Transposase DDE domain-containing protein</fullName>
    </recommendedName>
</protein>
<dbReference type="PANTHER" id="PTHR33408:SF2">
    <property type="entry name" value="TRANSPOSASE DDE DOMAIN-CONTAINING PROTEIN"/>
    <property type="match status" value="1"/>
</dbReference>
<dbReference type="PANTHER" id="PTHR33408">
    <property type="entry name" value="TRANSPOSASE"/>
    <property type="match status" value="1"/>
</dbReference>
<dbReference type="EMBL" id="CANL01000087">
    <property type="protein sequence ID" value="CCM65984.1"/>
    <property type="molecule type" value="Genomic_DNA"/>
</dbReference>
<comment type="caution">
    <text evidence="2">The sequence shown here is derived from an EMBL/GenBank/DDBJ whole genome shotgun (WGS) entry which is preliminary data.</text>
</comment>
<dbReference type="eggNOG" id="COG3039">
    <property type="taxonomic scope" value="Bacteria"/>
</dbReference>
<gene>
    <name evidence="2" type="ORF">BN381_90055</name>
</gene>
<feature type="domain" description="Transposase DDE" evidence="1">
    <location>
        <begin position="41"/>
        <end position="158"/>
    </location>
</feature>
<evidence type="ECO:0000259" key="1">
    <source>
        <dbReference type="Pfam" id="PF13751"/>
    </source>
</evidence>
<reference evidence="2 3" key="1">
    <citation type="journal article" date="2013" name="ISME J.">
        <title>Metabolic model for the filamentous 'Candidatus Microthrix parvicella' based on genomic and metagenomic analyses.</title>
        <authorList>
            <person name="Jon McIlroy S."/>
            <person name="Kristiansen R."/>
            <person name="Albertsen M."/>
            <person name="Michael Karst S."/>
            <person name="Rossetti S."/>
            <person name="Lund Nielsen J."/>
            <person name="Tandoi V."/>
            <person name="James Seviour R."/>
            <person name="Nielsen P.H."/>
        </authorList>
    </citation>
    <scope>NUCLEOTIDE SEQUENCE [LARGE SCALE GENOMIC DNA]</scope>
    <source>
        <strain evidence="2 3">RN1</strain>
    </source>
</reference>
<dbReference type="InterPro" id="IPR025668">
    <property type="entry name" value="Tnp_DDE_dom"/>
</dbReference>
<dbReference type="HOGENOM" id="CLU_1537281_0_0_11"/>
<proteinExistence type="predicted"/>
<organism evidence="2 3">
    <name type="scientific">Candidatus Neomicrothrix parvicella RN1</name>
    <dbReference type="NCBI Taxonomy" id="1229780"/>
    <lineage>
        <taxon>Bacteria</taxon>
        <taxon>Bacillati</taxon>
        <taxon>Actinomycetota</taxon>
        <taxon>Acidimicrobiia</taxon>
        <taxon>Acidimicrobiales</taxon>
        <taxon>Microthrixaceae</taxon>
        <taxon>Candidatus Neomicrothrix</taxon>
    </lineage>
</organism>
<dbReference type="AlphaFoldDB" id="R4Z4Y4"/>
<evidence type="ECO:0000313" key="3">
    <source>
        <dbReference type="Proteomes" id="UP000018291"/>
    </source>
</evidence>
<name>R4Z4Y4_9ACTN</name>
<accession>R4Z4Y4</accession>
<evidence type="ECO:0000313" key="2">
    <source>
        <dbReference type="EMBL" id="CCM65984.1"/>
    </source>
</evidence>
<dbReference type="STRING" id="1229780.BN381_90055"/>
<sequence length="174" mass="18875">MQQALTDAGVESRCRTQQPVNRNGRFSKAKFNIDLDADTVTCPNNVTVTIRRSTDATTGTAAFGDACGECPLREACTTSKAGRTISVGQFEAALAAARQRQTNSDWQADYRATRSKVERKLAHLMFRKHGGRRARVRGQTKVAADFALLAAARNVARLGALEMRSTPTGWATAT</sequence>
<keyword evidence="3" id="KW-1185">Reference proteome</keyword>